<dbReference type="InterPro" id="IPR011659">
    <property type="entry name" value="WD40"/>
</dbReference>
<comment type="caution">
    <text evidence="2">The sequence shown here is derived from an EMBL/GenBank/DDBJ whole genome shotgun (WGS) entry which is preliminary data.</text>
</comment>
<dbReference type="RefSeq" id="WP_227477929.1">
    <property type="nucleotide sequence ID" value="NZ_JAFMPT010000022.1"/>
</dbReference>
<dbReference type="InterPro" id="IPR011042">
    <property type="entry name" value="6-blade_b-propeller_TolB-like"/>
</dbReference>
<dbReference type="SUPFAM" id="SSF82171">
    <property type="entry name" value="DPP6 N-terminal domain-like"/>
    <property type="match status" value="2"/>
</dbReference>
<dbReference type="Pfam" id="PF07676">
    <property type="entry name" value="PD40"/>
    <property type="match status" value="3"/>
</dbReference>
<dbReference type="Gene3D" id="2.120.10.30">
    <property type="entry name" value="TolB, C-terminal domain"/>
    <property type="match status" value="1"/>
</dbReference>
<reference evidence="2" key="2">
    <citation type="submission" date="2021-10" db="EMBL/GenBank/DDBJ databases">
        <title>Genome of Winogradskyella sp. E313.</title>
        <authorList>
            <person name="Zhou Y."/>
        </authorList>
    </citation>
    <scope>NUCLEOTIDE SEQUENCE</scope>
    <source>
        <strain evidence="2">E313</strain>
    </source>
</reference>
<accession>A0ABS8ERE1</accession>
<dbReference type="Proteomes" id="UP000778797">
    <property type="component" value="Unassembled WGS sequence"/>
</dbReference>
<keyword evidence="3" id="KW-1185">Reference proteome</keyword>
<organism evidence="2 3">
    <name type="scientific">Winogradskyella immobilis</name>
    <dbReference type="NCBI Taxonomy" id="2816852"/>
    <lineage>
        <taxon>Bacteria</taxon>
        <taxon>Pseudomonadati</taxon>
        <taxon>Bacteroidota</taxon>
        <taxon>Flavobacteriia</taxon>
        <taxon>Flavobacteriales</taxon>
        <taxon>Flavobacteriaceae</taxon>
        <taxon>Winogradskyella</taxon>
    </lineage>
</organism>
<name>A0ABS8ERE1_9FLAO</name>
<comment type="similarity">
    <text evidence="1">Belongs to the TolB family.</text>
</comment>
<evidence type="ECO:0000256" key="1">
    <source>
        <dbReference type="ARBA" id="ARBA00009820"/>
    </source>
</evidence>
<dbReference type="PANTHER" id="PTHR36842">
    <property type="entry name" value="PROTEIN TOLB HOMOLOG"/>
    <property type="match status" value="1"/>
</dbReference>
<dbReference type="EMBL" id="JAFMPT010000022">
    <property type="protein sequence ID" value="MCC1485437.1"/>
    <property type="molecule type" value="Genomic_DNA"/>
</dbReference>
<gene>
    <name evidence="2" type="ORF">J1C55_12600</name>
</gene>
<sequence length="525" mass="60463">MFAPGIVSTKNFERIPLFDPVTQEFYFLRQQKGEASKTYVIRFRNGVWQKPVLKDDMKDYGMKNFISPDGNTLYLGNEFQERTASGWSEKISLGPPYDQIPIMSLTTSDLETYVFDERDPDGIGTIRYSRVKDGIRERPKAFGQEINTGKWTAHPFIAPDESYLIWDSEREGGYGDSDLYISFRQEDESWGPAINMGPEINTEYEDNRGMVSHDGKYFFFNRIIHGETFEESEINIFWVDAQIIEDLKKEGDSLVKESSYFGQKPPGLTPEVFAPGIVSVEGRYEGGISFSPQLDELYFGATNENDKTHIYSSKLIGSTWTPIEEVNFANDQKEEERHPFVSPDGKRIYFVAHESDSPNPRIWYVHRTEDSWSKAVQLDSPINRGSVFYPNQSDNGDLYYFNLSTFKTYFAPNQDGEFPKVQQIDLEFGDHVFISPSQDYIVLTAKNNENESRDLYVCFKDQDRAWTNPINLGPTINSDFNEKTPSITPDGKYLFFGRDERDIQPGLANIYWVSTDVIEKLRPQQ</sequence>
<protein>
    <submittedName>
        <fullName evidence="2">PD40 domain-containing protein</fullName>
    </submittedName>
</protein>
<dbReference type="PANTHER" id="PTHR36842:SF1">
    <property type="entry name" value="PROTEIN TOLB"/>
    <property type="match status" value="1"/>
</dbReference>
<reference evidence="2" key="1">
    <citation type="submission" date="2021-03" db="EMBL/GenBank/DDBJ databases">
        <authorList>
            <person name="Ping X."/>
        </authorList>
    </citation>
    <scope>NUCLEOTIDE SEQUENCE</scope>
    <source>
        <strain evidence="2">E313</strain>
    </source>
</reference>
<evidence type="ECO:0000313" key="3">
    <source>
        <dbReference type="Proteomes" id="UP000778797"/>
    </source>
</evidence>
<proteinExistence type="inferred from homology"/>
<evidence type="ECO:0000313" key="2">
    <source>
        <dbReference type="EMBL" id="MCC1485437.1"/>
    </source>
</evidence>